<name>A0A1J1J8U1_9DIPT</name>
<proteinExistence type="predicted"/>
<accession>A0A1J1J8U1</accession>
<evidence type="ECO:0000313" key="3">
    <source>
        <dbReference type="Proteomes" id="UP000183832"/>
    </source>
</evidence>
<evidence type="ECO:0000313" key="2">
    <source>
        <dbReference type="EMBL" id="CRL08252.1"/>
    </source>
</evidence>
<protein>
    <submittedName>
        <fullName evidence="2">CLUMA_CG020944, isoform A</fullName>
    </submittedName>
</protein>
<dbReference type="Proteomes" id="UP000183832">
    <property type="component" value="Unassembled WGS sequence"/>
</dbReference>
<keyword evidence="1" id="KW-0732">Signal</keyword>
<gene>
    <name evidence="2" type="ORF">CLUMA_CG020944</name>
</gene>
<feature type="chain" id="PRO_5012136543" evidence="1">
    <location>
        <begin position="23"/>
        <end position="73"/>
    </location>
</feature>
<reference evidence="2 3" key="1">
    <citation type="submission" date="2015-04" db="EMBL/GenBank/DDBJ databases">
        <authorList>
            <person name="Syromyatnikov M.Y."/>
            <person name="Popov V.N."/>
        </authorList>
    </citation>
    <scope>NUCLEOTIDE SEQUENCE [LARGE SCALE GENOMIC DNA]</scope>
</reference>
<feature type="signal peptide" evidence="1">
    <location>
        <begin position="1"/>
        <end position="22"/>
    </location>
</feature>
<dbReference type="AlphaFoldDB" id="A0A1J1J8U1"/>
<evidence type="ECO:0000256" key="1">
    <source>
        <dbReference type="SAM" id="SignalP"/>
    </source>
</evidence>
<sequence length="73" mass="7973">MNILMASLLLYTVILLTVKVNADIVEKNGICLDEIKALENCLNQAGQGQEAMKVIDACSALMMKMNKCINGKQ</sequence>
<keyword evidence="3" id="KW-1185">Reference proteome</keyword>
<organism evidence="2 3">
    <name type="scientific">Clunio marinus</name>
    <dbReference type="NCBI Taxonomy" id="568069"/>
    <lineage>
        <taxon>Eukaryota</taxon>
        <taxon>Metazoa</taxon>
        <taxon>Ecdysozoa</taxon>
        <taxon>Arthropoda</taxon>
        <taxon>Hexapoda</taxon>
        <taxon>Insecta</taxon>
        <taxon>Pterygota</taxon>
        <taxon>Neoptera</taxon>
        <taxon>Endopterygota</taxon>
        <taxon>Diptera</taxon>
        <taxon>Nematocera</taxon>
        <taxon>Chironomoidea</taxon>
        <taxon>Chironomidae</taxon>
        <taxon>Clunio</taxon>
    </lineage>
</organism>
<dbReference type="EMBL" id="CVRI01000074">
    <property type="protein sequence ID" value="CRL08252.1"/>
    <property type="molecule type" value="Genomic_DNA"/>
</dbReference>